<proteinExistence type="inferred from homology"/>
<feature type="compositionally biased region" description="Low complexity" evidence="8">
    <location>
        <begin position="13"/>
        <end position="23"/>
    </location>
</feature>
<dbReference type="AlphaFoldDB" id="G8JMH3"/>
<evidence type="ECO:0000313" key="11">
    <source>
        <dbReference type="Proteomes" id="UP000006790"/>
    </source>
</evidence>
<sequence length="749" mass="88174">MPIPSAQVDQGVSSNGSNSAASASLTRFRHRKISVKQKLRIYKACDLKDLDHDELQQRELLEIETGVEKNEEREEHLHKILQNSQLKTKDLYIPTPDASRVWKEFDRFYYGKFQEPKNYIQFSAQLEDCCGPCYNLDERDEAFLNNVLNFENEGDRLSEYEFEMLMTNFESAIKERQPFLTMDPESILPYEDLKPTMLKNDIGDVGIKTELAAELQMEAGQPFLTKFDSRTGSNSRYMGILIEKYGLPVYEYWRQRKIEVVGGSVIPSLRAERGKDKDDNDPYFCFRRREVRQTRKTRRVDSQNSQKLRLLYQQLQYTKELALLVAKREKMSMDTLLKDKEIFQLRCHTKSLKRELGIKGEDEDLISQKRRKLVSNVITNKKYLVAQTEATSLKKLKTKGKDRKLAVKQPSGSDLKRQQLHFQKSDQQRQMQQQHLLQQQQVNGSQSQQDSSVVSHVYVKLPSSKIPDIVLEDVEKLLSMKERNTKRFVEDKMRRRREEDGNLFFNLTDDPYNPVFEVHIPPNIKPTNAPFSSIVSSKFEINRSYYTPNLQDYIAGASNFVSAYNKDGEVIENIKYKRLEFYNPFEDKRESHTRELPLRFRRRIGRCGIEYLDRKDINRNPNDMIEQFMDFSIINEQEENSDVINVYDSKLDELSRLHERWKYDSDYNSYGIKFSNEPSRLNQISNETQVIRFGTMLGTKSYEQLRDATLKYRQNIMAQRKKLINAQRQLQQQPQQPQSPQQQQQPQQQ</sequence>
<dbReference type="RefSeq" id="XP_003644507.1">
    <property type="nucleotide sequence ID" value="XM_003644459.1"/>
</dbReference>
<gene>
    <name evidence="10" type="ordered locus">Ecym_1464</name>
</gene>
<keyword evidence="5 7" id="KW-0539">Nucleus</keyword>
<feature type="region of interest" description="Disordered" evidence="8">
    <location>
        <begin position="421"/>
        <end position="449"/>
    </location>
</feature>
<dbReference type="STRING" id="931890.G8JMH3"/>
<evidence type="ECO:0000256" key="4">
    <source>
        <dbReference type="ARBA" id="ARBA00023163"/>
    </source>
</evidence>
<dbReference type="GO" id="GO:0000786">
    <property type="term" value="C:nucleosome"/>
    <property type="evidence" value="ECO:0007669"/>
    <property type="project" value="EnsemblFungi"/>
</dbReference>
<feature type="compositionally biased region" description="Low complexity" evidence="8">
    <location>
        <begin position="428"/>
        <end position="449"/>
    </location>
</feature>
<evidence type="ECO:0000256" key="5">
    <source>
        <dbReference type="ARBA" id="ARBA00023242"/>
    </source>
</evidence>
<dbReference type="HOGENOM" id="CLU_010580_0_0_1"/>
<keyword evidence="11" id="KW-1185">Reference proteome</keyword>
<dbReference type="KEGG" id="erc:Ecym_1464"/>
<protein>
    <recommendedName>
        <fullName evidence="7">Enhancer of polycomb-like protein</fullName>
    </recommendedName>
</protein>
<dbReference type="FunCoup" id="G8JMH3">
    <property type="interactions" value="268"/>
</dbReference>
<comment type="subcellular location">
    <subcellularLocation>
        <location evidence="1 7">Nucleus</location>
    </subcellularLocation>
</comment>
<dbReference type="PANTHER" id="PTHR14898">
    <property type="entry name" value="ENHANCER OF POLYCOMB"/>
    <property type="match status" value="1"/>
</dbReference>
<accession>G8JMH3</accession>
<feature type="domain" description="Enhancer of polycomb-like N-terminal" evidence="9">
    <location>
        <begin position="29"/>
        <end position="171"/>
    </location>
</feature>
<evidence type="ECO:0000256" key="8">
    <source>
        <dbReference type="SAM" id="MobiDB-lite"/>
    </source>
</evidence>
<dbReference type="GO" id="GO:0032777">
    <property type="term" value="C:piccolo histone acetyltransferase complex"/>
    <property type="evidence" value="ECO:0007669"/>
    <property type="project" value="EnsemblFungi"/>
</dbReference>
<dbReference type="GO" id="GO:0006357">
    <property type="term" value="P:regulation of transcription by RNA polymerase II"/>
    <property type="evidence" value="ECO:0007669"/>
    <property type="project" value="EnsemblFungi"/>
</dbReference>
<dbReference type="GO" id="GO:0005634">
    <property type="term" value="C:nucleus"/>
    <property type="evidence" value="ECO:0007669"/>
    <property type="project" value="UniProtKB-SubCell"/>
</dbReference>
<dbReference type="GO" id="GO:0006281">
    <property type="term" value="P:DNA repair"/>
    <property type="evidence" value="ECO:0007669"/>
    <property type="project" value="EnsemblFungi"/>
</dbReference>
<dbReference type="OMA" id="MLGTKSY"/>
<comment type="similarity">
    <text evidence="2 7">Belongs to the enhancer of polycomb family.</text>
</comment>
<name>G8JMH3_ERECY</name>
<comment type="function">
    <text evidence="6">Component of the NuA4 histone acetyltransferase complex which is involved in transcriptional activation of selected genes principally by acetylation of nucleosomal histone H4 and H2A. The NuA4 complex is also involved in DNA repair. Involved in gene silencing by neighboring heterochromatin, blockage of the silencing spreading along the chromosome, and required for cell cycle progression through G2/M.</text>
</comment>
<evidence type="ECO:0000256" key="6">
    <source>
        <dbReference type="ARBA" id="ARBA00025513"/>
    </source>
</evidence>
<dbReference type="InterPro" id="IPR019542">
    <property type="entry name" value="Enhancer_polycomb-like_N"/>
</dbReference>
<feature type="region of interest" description="Disordered" evidence="8">
    <location>
        <begin position="1"/>
        <end position="23"/>
    </location>
</feature>
<dbReference type="GeneID" id="11470413"/>
<dbReference type="eggNOG" id="KOG2261">
    <property type="taxonomic scope" value="Eukaryota"/>
</dbReference>
<dbReference type="Proteomes" id="UP000006790">
    <property type="component" value="Chromosome 1"/>
</dbReference>
<dbReference type="GO" id="GO:0035267">
    <property type="term" value="C:NuA4 histone acetyltransferase complex"/>
    <property type="evidence" value="ECO:0007669"/>
    <property type="project" value="EnsemblFungi"/>
</dbReference>
<organism evidence="10 11">
    <name type="scientific">Eremothecium cymbalariae (strain CBS 270.75 / DBVPG 7215 / KCTC 17166 / NRRL Y-17582)</name>
    <name type="common">Yeast</name>
    <dbReference type="NCBI Taxonomy" id="931890"/>
    <lineage>
        <taxon>Eukaryota</taxon>
        <taxon>Fungi</taxon>
        <taxon>Dikarya</taxon>
        <taxon>Ascomycota</taxon>
        <taxon>Saccharomycotina</taxon>
        <taxon>Saccharomycetes</taxon>
        <taxon>Saccharomycetales</taxon>
        <taxon>Saccharomycetaceae</taxon>
        <taxon>Eremothecium</taxon>
    </lineage>
</organism>
<evidence type="ECO:0000256" key="3">
    <source>
        <dbReference type="ARBA" id="ARBA00023015"/>
    </source>
</evidence>
<evidence type="ECO:0000256" key="1">
    <source>
        <dbReference type="ARBA" id="ARBA00004123"/>
    </source>
</evidence>
<dbReference type="GO" id="GO:0004402">
    <property type="term" value="F:histone acetyltransferase activity"/>
    <property type="evidence" value="ECO:0007669"/>
    <property type="project" value="EnsemblFungi"/>
</dbReference>
<evidence type="ECO:0000256" key="7">
    <source>
        <dbReference type="RuleBase" id="RU361124"/>
    </source>
</evidence>
<dbReference type="InParanoid" id="G8JMH3"/>
<reference evidence="11" key="1">
    <citation type="journal article" date="2012" name="G3 (Bethesda)">
        <title>Pichia sorbitophila, an interspecies yeast hybrid reveals early steps of genome resolution following polyploidization.</title>
        <authorList>
            <person name="Leh Louis V."/>
            <person name="Despons L."/>
            <person name="Friedrich A."/>
            <person name="Martin T."/>
            <person name="Durrens P."/>
            <person name="Casaregola S."/>
            <person name="Neuveglise C."/>
            <person name="Fairhead C."/>
            <person name="Marck C."/>
            <person name="Cruz J.A."/>
            <person name="Straub M.L."/>
            <person name="Kugler V."/>
            <person name="Sacerdot C."/>
            <person name="Uzunov Z."/>
            <person name="Thierry A."/>
            <person name="Weiss S."/>
            <person name="Bleykasten C."/>
            <person name="De Montigny J."/>
            <person name="Jacques N."/>
            <person name="Jung P."/>
            <person name="Lemaire M."/>
            <person name="Mallet S."/>
            <person name="Morel G."/>
            <person name="Richard G.F."/>
            <person name="Sarkar A."/>
            <person name="Savel G."/>
            <person name="Schacherer J."/>
            <person name="Seret M.L."/>
            <person name="Talla E."/>
            <person name="Samson G."/>
            <person name="Jubin C."/>
            <person name="Poulain J."/>
            <person name="Vacherie B."/>
            <person name="Barbe V."/>
            <person name="Pelletier E."/>
            <person name="Sherman D.J."/>
            <person name="Westhof E."/>
            <person name="Weissenbach J."/>
            <person name="Baret P.V."/>
            <person name="Wincker P."/>
            <person name="Gaillardin C."/>
            <person name="Dujon B."/>
            <person name="Souciet J.L."/>
        </authorList>
    </citation>
    <scope>NUCLEOTIDE SEQUENCE [LARGE SCALE GENOMIC DNA]</scope>
    <source>
        <strain evidence="11">CBS 270.75 / DBVPG 7215 / KCTC 17166 / NRRL Y-17582</strain>
    </source>
</reference>
<evidence type="ECO:0000256" key="2">
    <source>
        <dbReference type="ARBA" id="ARBA00008035"/>
    </source>
</evidence>
<feature type="compositionally biased region" description="Low complexity" evidence="8">
    <location>
        <begin position="727"/>
        <end position="749"/>
    </location>
</feature>
<feature type="region of interest" description="Disordered" evidence="8">
    <location>
        <begin position="726"/>
        <end position="749"/>
    </location>
</feature>
<dbReference type="OrthoDB" id="435275at2759"/>
<dbReference type="InterPro" id="IPR024943">
    <property type="entry name" value="Enhancer_polycomb"/>
</dbReference>
<evidence type="ECO:0000313" key="10">
    <source>
        <dbReference type="EMBL" id="AET37690.1"/>
    </source>
</evidence>
<dbReference type="GO" id="GO:0016239">
    <property type="term" value="P:positive regulation of macroautophagy"/>
    <property type="evidence" value="ECO:0007669"/>
    <property type="project" value="EnsemblFungi"/>
</dbReference>
<evidence type="ECO:0000259" key="9">
    <source>
        <dbReference type="Pfam" id="PF10513"/>
    </source>
</evidence>
<dbReference type="Pfam" id="PF10513">
    <property type="entry name" value="EPL1"/>
    <property type="match status" value="1"/>
</dbReference>
<dbReference type="EMBL" id="CP002497">
    <property type="protein sequence ID" value="AET37690.1"/>
    <property type="molecule type" value="Genomic_DNA"/>
</dbReference>
<keyword evidence="4 7" id="KW-0804">Transcription</keyword>
<keyword evidence="3 7" id="KW-0805">Transcription regulation</keyword>
<feature type="region of interest" description="Disordered" evidence="8">
    <location>
        <begin position="397"/>
        <end position="416"/>
    </location>
</feature>